<proteinExistence type="predicted"/>
<dbReference type="Gene3D" id="1.10.340.70">
    <property type="match status" value="1"/>
</dbReference>
<sequence>MARELVNLYTQGNTKQFWVEDDLLYTKGRRLFVPKWDNLRRDLIREFHETRWAGHMGQRRTL</sequence>
<dbReference type="EMBL" id="KQ989117">
    <property type="protein sequence ID" value="KZV54805.1"/>
    <property type="molecule type" value="Genomic_DNA"/>
</dbReference>
<dbReference type="Proteomes" id="UP000250235">
    <property type="component" value="Unassembled WGS sequence"/>
</dbReference>
<organism evidence="1 2">
    <name type="scientific">Dorcoceras hygrometricum</name>
    <dbReference type="NCBI Taxonomy" id="472368"/>
    <lineage>
        <taxon>Eukaryota</taxon>
        <taxon>Viridiplantae</taxon>
        <taxon>Streptophyta</taxon>
        <taxon>Embryophyta</taxon>
        <taxon>Tracheophyta</taxon>
        <taxon>Spermatophyta</taxon>
        <taxon>Magnoliopsida</taxon>
        <taxon>eudicotyledons</taxon>
        <taxon>Gunneridae</taxon>
        <taxon>Pentapetalae</taxon>
        <taxon>asterids</taxon>
        <taxon>lamiids</taxon>
        <taxon>Lamiales</taxon>
        <taxon>Gesneriaceae</taxon>
        <taxon>Didymocarpoideae</taxon>
        <taxon>Trichosporeae</taxon>
        <taxon>Loxocarpinae</taxon>
        <taxon>Dorcoceras</taxon>
    </lineage>
</organism>
<evidence type="ECO:0000313" key="2">
    <source>
        <dbReference type="Proteomes" id="UP000250235"/>
    </source>
</evidence>
<accession>A0A2Z7D5V5</accession>
<dbReference type="OrthoDB" id="1938712at2759"/>
<protein>
    <recommendedName>
        <fullName evidence="3">Integrase zinc-binding domain-containing protein</fullName>
    </recommendedName>
</protein>
<gene>
    <name evidence="1" type="ORF">F511_04427</name>
</gene>
<evidence type="ECO:0000313" key="1">
    <source>
        <dbReference type="EMBL" id="KZV54805.1"/>
    </source>
</evidence>
<reference evidence="1 2" key="1">
    <citation type="journal article" date="2015" name="Proc. Natl. Acad. Sci. U.S.A.">
        <title>The resurrection genome of Boea hygrometrica: A blueprint for survival of dehydration.</title>
        <authorList>
            <person name="Xiao L."/>
            <person name="Yang G."/>
            <person name="Zhang L."/>
            <person name="Yang X."/>
            <person name="Zhao S."/>
            <person name="Ji Z."/>
            <person name="Zhou Q."/>
            <person name="Hu M."/>
            <person name="Wang Y."/>
            <person name="Chen M."/>
            <person name="Xu Y."/>
            <person name="Jin H."/>
            <person name="Xiao X."/>
            <person name="Hu G."/>
            <person name="Bao F."/>
            <person name="Hu Y."/>
            <person name="Wan P."/>
            <person name="Li L."/>
            <person name="Deng X."/>
            <person name="Kuang T."/>
            <person name="Xiang C."/>
            <person name="Zhu J.K."/>
            <person name="Oliver M.J."/>
            <person name="He Y."/>
        </authorList>
    </citation>
    <scope>NUCLEOTIDE SEQUENCE [LARGE SCALE GENOMIC DNA]</scope>
    <source>
        <strain evidence="2">cv. XS01</strain>
    </source>
</reference>
<evidence type="ECO:0008006" key="3">
    <source>
        <dbReference type="Google" id="ProtNLM"/>
    </source>
</evidence>
<keyword evidence="2" id="KW-1185">Reference proteome</keyword>
<dbReference type="AlphaFoldDB" id="A0A2Z7D5V5"/>
<name>A0A2Z7D5V5_9LAMI</name>